<keyword evidence="5 9" id="KW-0863">Zinc-finger</keyword>
<evidence type="ECO:0000256" key="6">
    <source>
        <dbReference type="ARBA" id="ARBA00022833"/>
    </source>
</evidence>
<dbReference type="GO" id="GO:0003700">
    <property type="term" value="F:DNA-binding transcription factor activity"/>
    <property type="evidence" value="ECO:0007669"/>
    <property type="project" value="TreeGrafter"/>
</dbReference>
<dbReference type="FunFam" id="3.30.160.60:FF:000303">
    <property type="entry name" value="Zinc finger protein 41"/>
    <property type="match status" value="1"/>
</dbReference>
<evidence type="ECO:0000256" key="4">
    <source>
        <dbReference type="ARBA" id="ARBA00022737"/>
    </source>
</evidence>
<dbReference type="SMART" id="SM00355">
    <property type="entry name" value="ZnF_C2H2"/>
    <property type="match status" value="7"/>
</dbReference>
<feature type="domain" description="C2H2-type" evidence="11">
    <location>
        <begin position="364"/>
        <end position="389"/>
    </location>
</feature>
<dbReference type="GO" id="GO:0005634">
    <property type="term" value="C:nucleus"/>
    <property type="evidence" value="ECO:0007669"/>
    <property type="project" value="UniProtKB-SubCell"/>
</dbReference>
<name>A0A8C4QP37_EPTBU</name>
<keyword evidence="13" id="KW-1185">Reference proteome</keyword>
<feature type="domain" description="C2H2-type" evidence="11">
    <location>
        <begin position="280"/>
        <end position="307"/>
    </location>
</feature>
<keyword evidence="3" id="KW-0479">Metal-binding</keyword>
<feature type="region of interest" description="Disordered" evidence="10">
    <location>
        <begin position="166"/>
        <end position="193"/>
    </location>
</feature>
<dbReference type="Ensembl" id="ENSEBUT00000017985.1">
    <property type="protein sequence ID" value="ENSEBUP00000017409.1"/>
    <property type="gene ID" value="ENSEBUG00000010878.1"/>
</dbReference>
<sequence>MDSFLEWLQTQGLRAETAQAVINILGIENQKVLRACTDSDTLRAELLSLAKEKFKFAMYADFCKFVKYFLKPQVVQLAGSSLLGSLFVNLENVIRELSSFHQKFIGFQNVQLENLPGFFGISFSDVCNLHHQDDGFTPKSEQSRDRIGQITSRCSLAVKKSFLKKQLQGQDSSPSKSKCNLKKPANGDNNQREHPSKCYVCDEDFISQENLNGHRTTHAGEHPHKCSVCSKGFFYKYYLTTHMMIHSGERPHKCSVCSKAFLRKYYLKRHMLTHTGEHSHKCSICDQGFSHKVSLKRHTMTHTGERPYKCSMCEKGFSQKGSLNSHLRIHTGERPYKCSVCDKGFSQKCGLNSHTRIHTGERPFKCSICDQGFSHNVSLKGHMRLHAEK</sequence>
<evidence type="ECO:0000256" key="9">
    <source>
        <dbReference type="PROSITE-ProRule" id="PRU00042"/>
    </source>
</evidence>
<dbReference type="SUPFAM" id="SSF57667">
    <property type="entry name" value="beta-beta-alpha zinc fingers"/>
    <property type="match status" value="4"/>
</dbReference>
<dbReference type="AlphaFoldDB" id="A0A8C4QP37"/>
<feature type="domain" description="C2H2-type" evidence="11">
    <location>
        <begin position="308"/>
        <end position="335"/>
    </location>
</feature>
<protein>
    <recommendedName>
        <fullName evidence="11">C2H2-type domain-containing protein</fullName>
    </recommendedName>
</protein>
<evidence type="ECO:0000313" key="13">
    <source>
        <dbReference type="Proteomes" id="UP000694388"/>
    </source>
</evidence>
<evidence type="ECO:0000256" key="2">
    <source>
        <dbReference type="ARBA" id="ARBA00006991"/>
    </source>
</evidence>
<feature type="domain" description="C2H2-type" evidence="11">
    <location>
        <begin position="224"/>
        <end position="251"/>
    </location>
</feature>
<feature type="domain" description="C2H2-type" evidence="11">
    <location>
        <begin position="336"/>
        <end position="363"/>
    </location>
</feature>
<dbReference type="InterPro" id="IPR013087">
    <property type="entry name" value="Znf_C2H2_type"/>
</dbReference>
<evidence type="ECO:0000256" key="7">
    <source>
        <dbReference type="ARBA" id="ARBA00023125"/>
    </source>
</evidence>
<proteinExistence type="inferred from homology"/>
<comment type="similarity">
    <text evidence="2">Belongs to the krueppel C2H2-type zinc-finger protein family.</text>
</comment>
<dbReference type="PANTHER" id="PTHR24390">
    <property type="entry name" value="ZINC FINGER PROTEIN"/>
    <property type="match status" value="1"/>
</dbReference>
<feature type="domain" description="C2H2-type" evidence="11">
    <location>
        <begin position="196"/>
        <end position="223"/>
    </location>
</feature>
<evidence type="ECO:0000259" key="11">
    <source>
        <dbReference type="PROSITE" id="PS50157"/>
    </source>
</evidence>
<comment type="subcellular location">
    <subcellularLocation>
        <location evidence="1">Nucleus</location>
    </subcellularLocation>
</comment>
<dbReference type="InterPro" id="IPR036236">
    <property type="entry name" value="Znf_C2H2_sf"/>
</dbReference>
<dbReference type="FunFam" id="3.30.160.60:FF:001954">
    <property type="entry name" value="Zinc finger protein 787"/>
    <property type="match status" value="1"/>
</dbReference>
<accession>A0A8C4QP37</accession>
<dbReference type="PANTHER" id="PTHR24390:SF79">
    <property type="entry name" value="ASPARAGINE-RICH ZINC FINGER PROTEIN AZF1"/>
    <property type="match status" value="1"/>
</dbReference>
<dbReference type="GO" id="GO:0006357">
    <property type="term" value="P:regulation of transcription by RNA polymerase II"/>
    <property type="evidence" value="ECO:0007669"/>
    <property type="project" value="TreeGrafter"/>
</dbReference>
<dbReference type="PROSITE" id="PS50157">
    <property type="entry name" value="ZINC_FINGER_C2H2_2"/>
    <property type="match status" value="7"/>
</dbReference>
<dbReference type="FunFam" id="3.30.160.60:FF:000358">
    <property type="entry name" value="zinc finger protein 24"/>
    <property type="match status" value="1"/>
</dbReference>
<keyword evidence="6" id="KW-0862">Zinc</keyword>
<keyword evidence="8" id="KW-0539">Nucleus</keyword>
<dbReference type="FunFam" id="3.30.160.60:FF:000733">
    <property type="entry name" value="Zinc finger protein 236 variant"/>
    <property type="match status" value="1"/>
</dbReference>
<evidence type="ECO:0000256" key="1">
    <source>
        <dbReference type="ARBA" id="ARBA00004123"/>
    </source>
</evidence>
<evidence type="ECO:0000256" key="5">
    <source>
        <dbReference type="ARBA" id="ARBA00022771"/>
    </source>
</evidence>
<dbReference type="Pfam" id="PF00096">
    <property type="entry name" value="zf-C2H2"/>
    <property type="match status" value="6"/>
</dbReference>
<keyword evidence="7" id="KW-0238">DNA-binding</keyword>
<reference evidence="12" key="1">
    <citation type="submission" date="2025-08" db="UniProtKB">
        <authorList>
            <consortium name="Ensembl"/>
        </authorList>
    </citation>
    <scope>IDENTIFICATION</scope>
</reference>
<dbReference type="PROSITE" id="PS00028">
    <property type="entry name" value="ZINC_FINGER_C2H2_1"/>
    <property type="match status" value="7"/>
</dbReference>
<feature type="domain" description="C2H2-type" evidence="11">
    <location>
        <begin position="252"/>
        <end position="279"/>
    </location>
</feature>
<dbReference type="Gene3D" id="3.30.160.60">
    <property type="entry name" value="Classic Zinc Finger"/>
    <property type="match status" value="7"/>
</dbReference>
<dbReference type="OMA" id="FATITWN"/>
<evidence type="ECO:0000256" key="3">
    <source>
        <dbReference type="ARBA" id="ARBA00022723"/>
    </source>
</evidence>
<evidence type="ECO:0000256" key="10">
    <source>
        <dbReference type="SAM" id="MobiDB-lite"/>
    </source>
</evidence>
<keyword evidence="4" id="KW-0677">Repeat</keyword>
<dbReference type="GeneTree" id="ENSGT00940000157046"/>
<feature type="compositionally biased region" description="Polar residues" evidence="10">
    <location>
        <begin position="167"/>
        <end position="178"/>
    </location>
</feature>
<dbReference type="Pfam" id="PF13912">
    <property type="entry name" value="zf-C2H2_6"/>
    <property type="match status" value="1"/>
</dbReference>
<reference evidence="12" key="2">
    <citation type="submission" date="2025-09" db="UniProtKB">
        <authorList>
            <consortium name="Ensembl"/>
        </authorList>
    </citation>
    <scope>IDENTIFICATION</scope>
</reference>
<organism evidence="12 13">
    <name type="scientific">Eptatretus burgeri</name>
    <name type="common">Inshore hagfish</name>
    <dbReference type="NCBI Taxonomy" id="7764"/>
    <lineage>
        <taxon>Eukaryota</taxon>
        <taxon>Metazoa</taxon>
        <taxon>Chordata</taxon>
        <taxon>Craniata</taxon>
        <taxon>Vertebrata</taxon>
        <taxon>Cyclostomata</taxon>
        <taxon>Myxini</taxon>
        <taxon>Myxiniformes</taxon>
        <taxon>Myxinidae</taxon>
        <taxon>Eptatretinae</taxon>
        <taxon>Eptatretus</taxon>
    </lineage>
</organism>
<evidence type="ECO:0000256" key="8">
    <source>
        <dbReference type="ARBA" id="ARBA00023242"/>
    </source>
</evidence>
<dbReference type="FunFam" id="3.30.160.60:FF:000446">
    <property type="entry name" value="Zinc finger protein"/>
    <property type="match status" value="2"/>
</dbReference>
<dbReference type="Proteomes" id="UP000694388">
    <property type="component" value="Unplaced"/>
</dbReference>
<evidence type="ECO:0000313" key="12">
    <source>
        <dbReference type="Ensembl" id="ENSEBUP00000017409.1"/>
    </source>
</evidence>
<dbReference type="GO" id="GO:0008270">
    <property type="term" value="F:zinc ion binding"/>
    <property type="evidence" value="ECO:0007669"/>
    <property type="project" value="UniProtKB-KW"/>
</dbReference>
<dbReference type="GO" id="GO:0000978">
    <property type="term" value="F:RNA polymerase II cis-regulatory region sequence-specific DNA binding"/>
    <property type="evidence" value="ECO:0007669"/>
    <property type="project" value="TreeGrafter"/>
</dbReference>